<evidence type="ECO:0000313" key="2">
    <source>
        <dbReference type="EMBL" id="NIY65602.1"/>
    </source>
</evidence>
<protein>
    <submittedName>
        <fullName evidence="2">Uncharacterized protein</fullName>
    </submittedName>
</protein>
<feature type="region of interest" description="Disordered" evidence="1">
    <location>
        <begin position="71"/>
        <end position="112"/>
    </location>
</feature>
<reference evidence="2 3" key="1">
    <citation type="submission" date="2020-02" db="EMBL/GenBank/DDBJ databases">
        <title>Streptomyces malaysiensis DSM14702 (JHCC583434, PFL_A843) Genome sequencing and assembly.</title>
        <authorList>
            <person name="Samborskyy M."/>
        </authorList>
    </citation>
    <scope>NUCLEOTIDE SEQUENCE [LARGE SCALE GENOMIC DNA]</scope>
    <source>
        <strain evidence="2 3">DSM 14702</strain>
    </source>
</reference>
<dbReference type="AlphaFoldDB" id="A0A7X6AY02"/>
<dbReference type="Proteomes" id="UP000536624">
    <property type="component" value="Unassembled WGS sequence"/>
</dbReference>
<gene>
    <name evidence="2" type="ORF">SMALB_3607</name>
</gene>
<proteinExistence type="predicted"/>
<organism evidence="2 3">
    <name type="scientific">Streptomyces malaysiensis</name>
    <dbReference type="NCBI Taxonomy" id="92644"/>
    <lineage>
        <taxon>Bacteria</taxon>
        <taxon>Bacillati</taxon>
        <taxon>Actinomycetota</taxon>
        <taxon>Actinomycetes</taxon>
        <taxon>Kitasatosporales</taxon>
        <taxon>Streptomycetaceae</taxon>
        <taxon>Streptomyces</taxon>
        <taxon>Streptomyces violaceusniger group</taxon>
    </lineage>
</organism>
<name>A0A7X6AY02_STRMQ</name>
<accession>A0A7X6AY02</accession>
<evidence type="ECO:0000313" key="3">
    <source>
        <dbReference type="Proteomes" id="UP000536624"/>
    </source>
</evidence>
<evidence type="ECO:0000256" key="1">
    <source>
        <dbReference type="SAM" id="MobiDB-lite"/>
    </source>
</evidence>
<dbReference type="EMBL" id="JAALLH010000001">
    <property type="protein sequence ID" value="NIY65602.1"/>
    <property type="molecule type" value="Genomic_DNA"/>
</dbReference>
<sequence>MPALERAAVLAALRLSGGAGTTARGAAVVLARPRAAVTASATAGLYAEASAAMSRGRRWTAGPACRCRGRERRAVQPGISTLGHSPRSPASGGGVVKPPTTMAVARPGPPYGLAGGRAIRRAELSRAAGRLHRALAVAVHEASLDRLGQRG</sequence>
<comment type="caution">
    <text evidence="2">The sequence shown here is derived from an EMBL/GenBank/DDBJ whole genome shotgun (WGS) entry which is preliminary data.</text>
</comment>